<protein>
    <recommendedName>
        <fullName evidence="3">HTH tetR-type domain-containing protein</fullName>
    </recommendedName>
</protein>
<feature type="domain" description="HTH tetR-type" evidence="3">
    <location>
        <begin position="6"/>
        <end position="66"/>
    </location>
</feature>
<keyword evidence="1 2" id="KW-0238">DNA-binding</keyword>
<evidence type="ECO:0000313" key="5">
    <source>
        <dbReference type="Proteomes" id="UP000249910"/>
    </source>
</evidence>
<gene>
    <name evidence="4" type="ORF">CDV26_00305</name>
</gene>
<dbReference type="SUPFAM" id="SSF48498">
    <property type="entry name" value="Tetracyclin repressor-like, C-terminal domain"/>
    <property type="match status" value="1"/>
</dbReference>
<dbReference type="RefSeq" id="WP_088771597.1">
    <property type="nucleotide sequence ID" value="NZ_AP023082.1"/>
</dbReference>
<dbReference type="Pfam" id="PF00440">
    <property type="entry name" value="TetR_N"/>
    <property type="match status" value="1"/>
</dbReference>
<dbReference type="PRINTS" id="PR00455">
    <property type="entry name" value="HTHTETR"/>
</dbReference>
<dbReference type="InterPro" id="IPR001647">
    <property type="entry name" value="HTH_TetR"/>
</dbReference>
<keyword evidence="5" id="KW-1185">Reference proteome</keyword>
<dbReference type="InterPro" id="IPR009057">
    <property type="entry name" value="Homeodomain-like_sf"/>
</dbReference>
<evidence type="ECO:0000256" key="1">
    <source>
        <dbReference type="ARBA" id="ARBA00023125"/>
    </source>
</evidence>
<dbReference type="SUPFAM" id="SSF46689">
    <property type="entry name" value="Homeodomain-like"/>
    <property type="match status" value="1"/>
</dbReference>
<evidence type="ECO:0000259" key="3">
    <source>
        <dbReference type="PROSITE" id="PS50977"/>
    </source>
</evidence>
<reference evidence="4 5" key="1">
    <citation type="submission" date="2017-06" db="EMBL/GenBank/DDBJ databases">
        <title>Complete genome of Francisella halioticida.</title>
        <authorList>
            <person name="Sjodin A."/>
        </authorList>
    </citation>
    <scope>NUCLEOTIDE SEQUENCE [LARGE SCALE GENOMIC DNA]</scope>
    <source>
        <strain evidence="4 5">DSM 23729</strain>
    </source>
</reference>
<dbReference type="PANTHER" id="PTHR30328:SF54">
    <property type="entry name" value="HTH-TYPE TRANSCRIPTIONAL REPRESSOR SCO4008"/>
    <property type="match status" value="1"/>
</dbReference>
<name>A0ABN5AXL8_9GAMM</name>
<proteinExistence type="predicted"/>
<dbReference type="InterPro" id="IPR050109">
    <property type="entry name" value="HTH-type_TetR-like_transc_reg"/>
</dbReference>
<accession>A0ABN5AXL8</accession>
<dbReference type="EMBL" id="CP022132">
    <property type="protein sequence ID" value="ASG67032.1"/>
    <property type="molecule type" value="Genomic_DNA"/>
</dbReference>
<feature type="DNA-binding region" description="H-T-H motif" evidence="2">
    <location>
        <begin position="29"/>
        <end position="48"/>
    </location>
</feature>
<dbReference type="Proteomes" id="UP000249910">
    <property type="component" value="Chromosome"/>
</dbReference>
<dbReference type="PROSITE" id="PS50977">
    <property type="entry name" value="HTH_TETR_2"/>
    <property type="match status" value="1"/>
</dbReference>
<evidence type="ECO:0000256" key="2">
    <source>
        <dbReference type="PROSITE-ProRule" id="PRU00335"/>
    </source>
</evidence>
<sequence>MEIKANNTLKKIIKSAKYLFLENGFNGTSIRDIAKKANVQSSLIYHYFSNKIDLWKTVKESLINPDTFSSINDCIKQDTFEGFVKKLVATRFNIHASNPDMLKILDWQRLEKNSSLSGIKNQQNIASFDQLEEEIKHFQEIGQLSKDFSAKYVLLFISSATLTPFMRSYELDKDILEEGDFVKMTTTLLLKAFKE</sequence>
<dbReference type="InterPro" id="IPR041467">
    <property type="entry name" value="Sco4008_C"/>
</dbReference>
<dbReference type="PANTHER" id="PTHR30328">
    <property type="entry name" value="TRANSCRIPTIONAL REPRESSOR"/>
    <property type="match status" value="1"/>
</dbReference>
<organism evidence="4 5">
    <name type="scientific">Francisella halioticida</name>
    <dbReference type="NCBI Taxonomy" id="549298"/>
    <lineage>
        <taxon>Bacteria</taxon>
        <taxon>Pseudomonadati</taxon>
        <taxon>Pseudomonadota</taxon>
        <taxon>Gammaproteobacteria</taxon>
        <taxon>Thiotrichales</taxon>
        <taxon>Francisellaceae</taxon>
        <taxon>Francisella</taxon>
    </lineage>
</organism>
<evidence type="ECO:0000313" key="4">
    <source>
        <dbReference type="EMBL" id="ASG67032.1"/>
    </source>
</evidence>
<dbReference type="Gene3D" id="1.10.357.10">
    <property type="entry name" value="Tetracycline Repressor, domain 2"/>
    <property type="match status" value="1"/>
</dbReference>
<dbReference type="InterPro" id="IPR036271">
    <property type="entry name" value="Tet_transcr_reg_TetR-rel_C_sf"/>
</dbReference>
<dbReference type="Pfam" id="PF17926">
    <property type="entry name" value="TetR_C_21"/>
    <property type="match status" value="1"/>
</dbReference>